<keyword evidence="3" id="KW-1185">Reference proteome</keyword>
<gene>
    <name evidence="2" type="ORF">COCON_G00161720</name>
</gene>
<accession>A0A9Q1DAF0</accession>
<dbReference type="OrthoDB" id="9938815at2759"/>
<organism evidence="2 3">
    <name type="scientific">Conger conger</name>
    <name type="common">Conger eel</name>
    <name type="synonym">Muraena conger</name>
    <dbReference type="NCBI Taxonomy" id="82655"/>
    <lineage>
        <taxon>Eukaryota</taxon>
        <taxon>Metazoa</taxon>
        <taxon>Chordata</taxon>
        <taxon>Craniata</taxon>
        <taxon>Vertebrata</taxon>
        <taxon>Euteleostomi</taxon>
        <taxon>Actinopterygii</taxon>
        <taxon>Neopterygii</taxon>
        <taxon>Teleostei</taxon>
        <taxon>Anguilliformes</taxon>
        <taxon>Congridae</taxon>
        <taxon>Conger</taxon>
    </lineage>
</organism>
<comment type="caution">
    <text evidence="2">The sequence shown here is derived from an EMBL/GenBank/DDBJ whole genome shotgun (WGS) entry which is preliminary data.</text>
</comment>
<dbReference type="Proteomes" id="UP001152803">
    <property type="component" value="Unassembled WGS sequence"/>
</dbReference>
<feature type="region of interest" description="Disordered" evidence="1">
    <location>
        <begin position="173"/>
        <end position="195"/>
    </location>
</feature>
<evidence type="ECO:0000313" key="2">
    <source>
        <dbReference type="EMBL" id="KAJ8263715.1"/>
    </source>
</evidence>
<dbReference type="AlphaFoldDB" id="A0A9Q1DAF0"/>
<reference evidence="2" key="1">
    <citation type="journal article" date="2023" name="Science">
        <title>Genome structures resolve the early diversification of teleost fishes.</title>
        <authorList>
            <person name="Parey E."/>
            <person name="Louis A."/>
            <person name="Montfort J."/>
            <person name="Bouchez O."/>
            <person name="Roques C."/>
            <person name="Iampietro C."/>
            <person name="Lluch J."/>
            <person name="Castinel A."/>
            <person name="Donnadieu C."/>
            <person name="Desvignes T."/>
            <person name="Floi Bucao C."/>
            <person name="Jouanno E."/>
            <person name="Wen M."/>
            <person name="Mejri S."/>
            <person name="Dirks R."/>
            <person name="Jansen H."/>
            <person name="Henkel C."/>
            <person name="Chen W.J."/>
            <person name="Zahm M."/>
            <person name="Cabau C."/>
            <person name="Klopp C."/>
            <person name="Thompson A.W."/>
            <person name="Robinson-Rechavi M."/>
            <person name="Braasch I."/>
            <person name="Lecointre G."/>
            <person name="Bobe J."/>
            <person name="Postlethwait J.H."/>
            <person name="Berthelot C."/>
            <person name="Roest Crollius H."/>
            <person name="Guiguen Y."/>
        </authorList>
    </citation>
    <scope>NUCLEOTIDE SEQUENCE</scope>
    <source>
        <strain evidence="2">Concon-B</strain>
    </source>
</reference>
<feature type="compositionally biased region" description="Basic and acidic residues" evidence="1">
    <location>
        <begin position="179"/>
        <end position="195"/>
    </location>
</feature>
<proteinExistence type="predicted"/>
<name>A0A9Q1DAF0_CONCO</name>
<dbReference type="EMBL" id="JAFJMO010000011">
    <property type="protein sequence ID" value="KAJ8263715.1"/>
    <property type="molecule type" value="Genomic_DNA"/>
</dbReference>
<protein>
    <submittedName>
        <fullName evidence="2">Uncharacterized protein</fullName>
    </submittedName>
</protein>
<sequence length="195" mass="20869">MLRCLVEKSPSSWVDSLLWIDYACNSLPVSSTGLSLFACCLGFKGRAGGGGAGSPAPHSAGKGPRTALLKSVAEMGRFADRRRHPAPHYTVRQKVWLSSKDIPLCSTCPKLTPGTITVSSPPLQNEATNLFAIMARFNALTTPAVYVWGSPALREAVRTAVWGRVCAKRTARFGADPGGGEKHLPKTHASREKKP</sequence>
<evidence type="ECO:0000313" key="3">
    <source>
        <dbReference type="Proteomes" id="UP001152803"/>
    </source>
</evidence>
<evidence type="ECO:0000256" key="1">
    <source>
        <dbReference type="SAM" id="MobiDB-lite"/>
    </source>
</evidence>